<dbReference type="InterPro" id="IPR006860">
    <property type="entry name" value="FecR"/>
</dbReference>
<evidence type="ECO:0000256" key="2">
    <source>
        <dbReference type="ARBA" id="ARBA00023157"/>
    </source>
</evidence>
<dbReference type="InterPro" id="IPR006558">
    <property type="entry name" value="LamG-like"/>
</dbReference>
<dbReference type="Pfam" id="PF04773">
    <property type="entry name" value="FecR"/>
    <property type="match status" value="1"/>
</dbReference>
<dbReference type="InterPro" id="IPR013320">
    <property type="entry name" value="ConA-like_dom_sf"/>
</dbReference>
<keyword evidence="1" id="KW-0732">Signal</keyword>
<dbReference type="CDD" id="cd00037">
    <property type="entry name" value="CLECT"/>
    <property type="match status" value="1"/>
</dbReference>
<gene>
    <name evidence="4" type="ORF">SAMN05444159_3061</name>
</gene>
<dbReference type="SMART" id="SM00560">
    <property type="entry name" value="LamGL"/>
    <property type="match status" value="1"/>
</dbReference>
<organism evidence="4 5">
    <name type="scientific">Bradyrhizobium lablabi</name>
    <dbReference type="NCBI Taxonomy" id="722472"/>
    <lineage>
        <taxon>Bacteria</taxon>
        <taxon>Pseudomonadati</taxon>
        <taxon>Pseudomonadota</taxon>
        <taxon>Alphaproteobacteria</taxon>
        <taxon>Hyphomicrobiales</taxon>
        <taxon>Nitrobacteraceae</taxon>
        <taxon>Bradyrhizobium</taxon>
    </lineage>
</organism>
<sequence length="3836" mass="388204">MNFVSKFDAKLPADSFGAHSNAHAHFETVSPHPSHIPSGAIIVPDTQLLFNGEFKRSGVDLILSKDDHELVLQDYFKGEKRAALASPDGAQLTGDIVSALTGHVEYAQAGGAPAAAAVIGHVTKLVGSATAIRNGVSIILNNGDNVEKGDVVQSGSDSTLGVTFIDGTVFGLSSNARMVLNEMVYDPNGSNNSSLLSLVAGTITFVAGETAKHGDMKVDTPVATMGIRGTAVLVEIDFSIPGALAAPDTKFQVLVEPDGTTGRYILFDKNTLTPIAEVNQAGQQIHIHQGIVSITNEALPPDVQKLITDVFAQKFTDNSNPKSLEHFTDSITPQQQTPIVLPNGTTATPVVLLVKTADNSGVSGITGPTSLLGHIPGSPLVAILDPSGHVAKSFSFGELPGQTGDAQPDHIVVQINWVDINPGDVPTVTVAVDKNAYVYHDAHGNDVTTSLNALQIADIRAVELDFKPNPDAGNNNNGFATWTYSVADSNFDFLAAGETLTLTYNVTVQNNFAGNNETTTQSFTVTITGTNDRPVITSAAPAVAFTGDVQAGGFLAPTDPVTGKAVPASGILAFTDPDLTDTHLVTVSLKTPVWSGGAVPPTPLAAFEAALTARIGTDSTGTGNGIVTWQLAKLPDFLADFLPKGETLTLTYTITVTDSLGATATKDVTVTLTHVDPPDVAWIHPTDGLWSDGANWETGNVPTASDDVVIPDEQVIGGTGKYAVTITSDEVGTKAVAAKSVTLDAANTTGAKLINEGTLTVGAEVPAGSAGGQLELLITSVLQNSGTIKLTHGGDFKDQSSATNSGTIDVSGGTLNVLVNVDNTGGNLTVDGPATLTVQGATINNAVPPSVITGAVTEGATVTKNGTITNNGKLNLNGDGVLQNGSLGNFGQINVNGSGNALDGVNVTANKALEIFADGALLLDLGTQITNTYGTTTKLGGTITVDSAATLTLDGATINNGATGGGIFINALTEGAAVTKNGTITNNGTLNLNGDGVLQNGSLGNFGQINVNGFGNALDGVNVTANNALEIFADGALLLDQGTYISNGATTVDSGGTLTLDGIDGATIDGGSVTININGTLFLDGNGVLQNGSLGNSGQIIVNGSGNALDAETITNLGTIKVDGGALTIDSAVSFTNSGTLEAVNGGTLTLIATTVSDAATGVTMAGAASHIDLQGATLLQHTVSTEVGGEIDTVGGTSNTINTANGVADLTGRVNNAGILAITDNSSLTLISAAYINNTGTIELNSTGHNTYLYIDQGFAGFDGGGHVTLSDDTHNIIAAIKSGDQLTNNNNTISGAGEIGRGGLVLVNNSNGVIDANGKNALKLDTLSLTNTGTLEATNGATLLINTTVTNYTGSGLGLVNGTIAAVGDPSGTAHSSIGLQDAKIFGGNISITAQAAIVATSGVSTINGAASITNSAGTLEANGAELDLVNSTVNNTSGLVNGVNITGIVYVTGTNGTIKLEDATISGGGVYTTGASDTVESTSGVSAIKNAATVSNAGTLAANGGELDLIGETVSNSGGTLEAVNGSLLVLNSTTVNNGGGAVEAVDSVAQTSSTVDLQNATINGGTVATISDGIINAAAGTNAINGAIVNNAGTLESTGGTLTIDSASTVNNTGVLEANGGSLIVGAAFSGNAQIIGASLLELGADSTVQSPDPYGLTKIAFTAASTGTLELDHSNAFHGTVSGLDDNTLDLRDINYLSSPTVRYAGNASGGTLSIFVGGVDVSDIKLTGDYTGVHWALANDGSSQHGTDVTEIPGAISAGLDPNGNPSEGSAITAVITDGGKSVTNAKYEWQIQDAPNHWIDGSGTGVTSANYTPGETDEGHALRVSLTFTDANGNTDHTTVSAGTVNPVSDTPTVTVPDTSSAAIAVDENKTVPITGVSVTPAAGDEDDPVAATLSVAHGTLHIDDSSLPGDVTLTSNGTGTVIVSGLATDVNTVLKSLSYTPSGEYEGSDALHVTATSTDGGAAPSGPTGDQTVALTVNPVADAPALSGLFVNSVADDFSGATLDPTKWHVYVPTINVEEHHDGSVTQSGGALHIQDRGILQTVAGFTPTSATPLHTSFTWSFAEGGDYLVVTDRTDGATEPTFGGALNGISFVANWRIGDPGALLINDNATGQSVRVDASLNPGTVYDVSITDDGAHQTFVIKDHASGQTVASATGSFASVAAGNLVTITNREGNGDTHLDTIDNLSISNAYHGLEDGTVTLAGLTGLTDTDASDTLALKLSGFPPGATFSVGALGTGADDGHWVISASQMASLGTSPLTMTPPIDYNGNFTLHVDATVTDPAVGGATDTKNFTNDFAVTVDAVNDATFSLAGLNQAGNAVEDQQITAVVTDTDAPASGIVYTFQSFDGAHWNNVQSGSSASYTPTEAVEGSPLQVKVSYTDGHNNAVAGTVAAGTVAEAPAGPTSFATTFLHFDGNAFASGPVATTHVGNGANDGVTLAGWVDWNGGGSNYQDVFYNGSTSDAGFGVFGLVTSSGLDLQILIGGQTFLDTGFKLAAGQWHNIALTHVAGSYTLYVDGVADFTAQAGANGIPGPAHYPDFMTIGGDGGENFTGSIGDVSVWNAALTQSQIQALEFTALSGSEANLAAYYPLNDSSGTTAKDLVNSAGNLTLHGSAVWQSGDATIALGGLAGGNAVQDQKITASVTDQDAPSGSGATFTYTWTVGGQTVGDSGNTYTPTEADEGKAIAVSVTFTDTHGNAQAGLTSAGTVQESASNDLVATANATQAAEGAQINVTGVTDGGIAVTAGLTYAWQVFDGANWATVSTNSFYAPTEGDEGKSLQVVTTYNDQPTGNSEQTINSFGTIADITPKLTAPFSYSVDELKIVKGGSVVFDDTFSQAPPAGGTFGGTPVGFTTIGSTWTEVNGKAVMASTGAVALSIGGAQVIARLQTNTQDEAVSNGGLKENSTFAVSATFDLTAPKFVGQQYGIDLNDSTATHANDEMVQLIVANTGLGGVKVELVQADYSTTTFNVIASQTLSAAQLSGNTQIQLDLSHLTANSSAITGSFELLNSGVQTSTQTFGVTGHVFNNVTYTRVDTFAYAPDQVAITGVVTESQKLTANVTTNDSDASIHYQWQSSANGSTNWGNIGTDSSQYTLGEADEGLHIRVVATTSDPDKSSTAQVTSAATALVAESPSENATIALTGLDGSNNAVANQKITANVTDADAPTGSGATFTYTWTVGGQKVAGDTGNTYTPTEVDEGKAITVGVSFTDTHGNTETGLKSAGTVAAAPPVAHDDAISNASPPSGNGWVLDTDNGHYYRFVGASSSASWTQAQTGAASDGAYLATITSAAENSFISHLIGNGQTAWTAGDTTNASPGGHPHDPSTWTWTAGPEAGTLFTYTNWNPGEPNGGFGSSNAAMQISANGTWNDVPITWQDAGYLEEWGGLPNQIAFNENTGTTLTAAQLLANVTDIDNSALTITSVGDQSGHSLHGGTVNLNGNIITYTPAANYSGADTFAYTVSDDGVTSTAHVTFNVAALNDAPVVTISTAALATNESTPLAINGISVSDGDAGTAQIEVTLAVAHGTVTLENAAGLDSVAGNVSGSVNLFGSQTAIDTALAHGIIYTPTSGYYGSDTLNVTANDQGHTGAGGAQTTTQHIALTVNDGPVIETDQFSIVSKENGTTTISGLKVSDSDPAASSEIFKVTATTTGPGSTVTPETNSDTLGQTNEDLAEGVIYDPGSTPPATDKVTVTVADSFGATDTVNFIFNLANPPQTTPVVLTGTAGKDVIFGTGYGDILTGGGGQDQFVFKPNSGTNVAQHQITDFVDGLDKIDIRQFTNISAATLPAAEHQQGNDTLIKLDSHDTLLLKNTLIANLHNSDFIFHV</sequence>
<dbReference type="InterPro" id="IPR016187">
    <property type="entry name" value="CTDL_fold"/>
</dbReference>
<reference evidence="4 5" key="1">
    <citation type="submission" date="2016-11" db="EMBL/GenBank/DDBJ databases">
        <authorList>
            <person name="Jaros S."/>
            <person name="Januszkiewicz K."/>
            <person name="Wedrychowicz H."/>
        </authorList>
    </citation>
    <scope>NUCLEOTIDE SEQUENCE [LARGE SCALE GENOMIC DNA]</scope>
    <source>
        <strain evidence="4 5">GAS499</strain>
    </source>
</reference>
<dbReference type="InterPro" id="IPR001304">
    <property type="entry name" value="C-type_lectin-like"/>
</dbReference>
<name>A0A1M6RSK2_9BRAD</name>
<dbReference type="InterPro" id="IPR016186">
    <property type="entry name" value="C-type_lectin-like/link_sf"/>
</dbReference>
<dbReference type="SMART" id="SM00034">
    <property type="entry name" value="CLECT"/>
    <property type="match status" value="1"/>
</dbReference>
<protein>
    <submittedName>
        <fullName evidence="4">FecR family protein</fullName>
    </submittedName>
</protein>
<dbReference type="Pfam" id="PF13385">
    <property type="entry name" value="Laminin_G_3"/>
    <property type="match status" value="1"/>
</dbReference>
<dbReference type="Gene3D" id="2.60.40.3440">
    <property type="match status" value="1"/>
</dbReference>
<dbReference type="InterPro" id="IPR041690">
    <property type="entry name" value="Cadherin_5"/>
</dbReference>
<evidence type="ECO:0000259" key="3">
    <source>
        <dbReference type="PROSITE" id="PS50041"/>
    </source>
</evidence>
<dbReference type="PANTHER" id="PTHR38731:SF3">
    <property type="entry name" value="BLL6125 PROTEIN"/>
    <property type="match status" value="1"/>
</dbReference>
<dbReference type="Gene3D" id="2.60.40.2700">
    <property type="match status" value="5"/>
</dbReference>
<evidence type="ECO:0000313" key="5">
    <source>
        <dbReference type="Proteomes" id="UP000189935"/>
    </source>
</evidence>
<evidence type="ECO:0000313" key="4">
    <source>
        <dbReference type="EMBL" id="SHK35502.1"/>
    </source>
</evidence>
<dbReference type="PROSITE" id="PS50041">
    <property type="entry name" value="C_TYPE_LECTIN_2"/>
    <property type="match status" value="1"/>
</dbReference>
<dbReference type="SUPFAM" id="SSF56436">
    <property type="entry name" value="C-type lectin-like"/>
    <property type="match status" value="1"/>
</dbReference>
<dbReference type="InterPro" id="IPR011049">
    <property type="entry name" value="Serralysin-like_metalloprot_C"/>
</dbReference>
<dbReference type="Gene3D" id="3.10.100.10">
    <property type="entry name" value="Mannose-Binding Protein A, subunit A"/>
    <property type="match status" value="1"/>
</dbReference>
<keyword evidence="2" id="KW-1015">Disulfide bond</keyword>
<dbReference type="Gene3D" id="2.60.120.200">
    <property type="match status" value="1"/>
</dbReference>
<dbReference type="EMBL" id="LT670844">
    <property type="protein sequence ID" value="SHK35502.1"/>
    <property type="molecule type" value="Genomic_DNA"/>
</dbReference>
<dbReference type="Pfam" id="PF17892">
    <property type="entry name" value="Cadherin_5"/>
    <property type="match status" value="1"/>
</dbReference>
<dbReference type="SUPFAM" id="SSF51120">
    <property type="entry name" value="beta-Roll"/>
    <property type="match status" value="1"/>
</dbReference>
<proteinExistence type="predicted"/>
<dbReference type="PANTHER" id="PTHR38731">
    <property type="entry name" value="LIPL45-RELATED LIPOPROTEIN-RELATED"/>
    <property type="match status" value="1"/>
</dbReference>
<feature type="domain" description="C-type lectin" evidence="3">
    <location>
        <begin position="3263"/>
        <end position="3379"/>
    </location>
</feature>
<dbReference type="Proteomes" id="UP000189935">
    <property type="component" value="Chromosome I"/>
</dbReference>
<dbReference type="SUPFAM" id="SSF49899">
    <property type="entry name" value="Concanavalin A-like lectins/glucanases"/>
    <property type="match status" value="1"/>
</dbReference>
<dbReference type="RefSeq" id="WP_172842043.1">
    <property type="nucleotide sequence ID" value="NZ_LT670844.1"/>
</dbReference>
<accession>A0A1M6RSK2</accession>
<evidence type="ECO:0000256" key="1">
    <source>
        <dbReference type="ARBA" id="ARBA00022729"/>
    </source>
</evidence>